<dbReference type="Pfam" id="PF02501">
    <property type="entry name" value="T2SSI"/>
    <property type="match status" value="1"/>
</dbReference>
<dbReference type="InterPro" id="IPR012902">
    <property type="entry name" value="N_methyl_site"/>
</dbReference>
<keyword evidence="7" id="KW-1133">Transmembrane helix</keyword>
<gene>
    <name evidence="11" type="ORF">FHS50_001960</name>
</gene>
<dbReference type="RefSeq" id="WP_183934257.1">
    <property type="nucleotide sequence ID" value="NZ_JACICF010000002.1"/>
</dbReference>
<dbReference type="EMBL" id="JACICF010000002">
    <property type="protein sequence ID" value="MBB3764898.1"/>
    <property type="molecule type" value="Genomic_DNA"/>
</dbReference>
<keyword evidence="6" id="KW-0812">Transmembrane</keyword>
<evidence type="ECO:0000313" key="12">
    <source>
        <dbReference type="Proteomes" id="UP000578569"/>
    </source>
</evidence>
<dbReference type="Pfam" id="PF07963">
    <property type="entry name" value="N_methyl"/>
    <property type="match status" value="1"/>
</dbReference>
<keyword evidence="8" id="KW-0472">Membrane</keyword>
<dbReference type="Gene3D" id="3.30.1300.30">
    <property type="entry name" value="GSPII I/J protein-like"/>
    <property type="match status" value="1"/>
</dbReference>
<keyword evidence="3" id="KW-1003">Cell membrane</keyword>
<proteinExistence type="inferred from homology"/>
<keyword evidence="4 9" id="KW-0488">Methylation</keyword>
<dbReference type="GO" id="GO:0015627">
    <property type="term" value="C:type II protein secretion system complex"/>
    <property type="evidence" value="ECO:0007669"/>
    <property type="project" value="UniProtKB-UniRule"/>
</dbReference>
<reference evidence="11 12" key="1">
    <citation type="submission" date="2020-08" db="EMBL/GenBank/DDBJ databases">
        <title>Genomic Encyclopedia of Type Strains, Phase IV (KMG-IV): sequencing the most valuable type-strain genomes for metagenomic binning, comparative biology and taxonomic classification.</title>
        <authorList>
            <person name="Goeker M."/>
        </authorList>
    </citation>
    <scope>NUCLEOTIDE SEQUENCE [LARGE SCALE GENOMIC DNA]</scope>
    <source>
        <strain evidence="11 12">DSM 24194</strain>
    </source>
</reference>
<dbReference type="GO" id="GO:0005886">
    <property type="term" value="C:plasma membrane"/>
    <property type="evidence" value="ECO:0007669"/>
    <property type="project" value="UniProtKB-SubCell"/>
</dbReference>
<name>A0A839Z2X4_9SPHN</name>
<comment type="PTM">
    <text evidence="9">Cleaved by prepilin peptidase.</text>
</comment>
<evidence type="ECO:0000256" key="3">
    <source>
        <dbReference type="ARBA" id="ARBA00022475"/>
    </source>
</evidence>
<comment type="function">
    <text evidence="9">Component of the type II secretion system required for the energy-dependent secretion of extracellular factors such as proteases and toxins from the periplasm.</text>
</comment>
<dbReference type="SUPFAM" id="SSF54523">
    <property type="entry name" value="Pili subunits"/>
    <property type="match status" value="1"/>
</dbReference>
<evidence type="ECO:0000259" key="10">
    <source>
        <dbReference type="Pfam" id="PF02501"/>
    </source>
</evidence>
<organism evidence="11 12">
    <name type="scientific">Sphingomicrobium lutaoense</name>
    <dbReference type="NCBI Taxonomy" id="515949"/>
    <lineage>
        <taxon>Bacteria</taxon>
        <taxon>Pseudomonadati</taxon>
        <taxon>Pseudomonadota</taxon>
        <taxon>Alphaproteobacteria</taxon>
        <taxon>Sphingomonadales</taxon>
        <taxon>Sphingomonadaceae</taxon>
        <taxon>Sphingomicrobium</taxon>
    </lineage>
</organism>
<evidence type="ECO:0000256" key="7">
    <source>
        <dbReference type="ARBA" id="ARBA00022989"/>
    </source>
</evidence>
<evidence type="ECO:0000256" key="8">
    <source>
        <dbReference type="ARBA" id="ARBA00023136"/>
    </source>
</evidence>
<evidence type="ECO:0000256" key="5">
    <source>
        <dbReference type="ARBA" id="ARBA00022519"/>
    </source>
</evidence>
<evidence type="ECO:0000256" key="4">
    <source>
        <dbReference type="ARBA" id="ARBA00022481"/>
    </source>
</evidence>
<sequence>MTRNGFTLIEMLVALSLFAIAALALARLDAFTVSTTAQLRDNSMARLVAENEAALVISAPRAPDSGDEQFERRNGGQLFMVSRSASATPDPRLRRIDILVTPMSGGSPARLTLVRRTDR</sequence>
<dbReference type="AlphaFoldDB" id="A0A839Z2X4"/>
<keyword evidence="5 9" id="KW-0997">Cell inner membrane</keyword>
<comment type="similarity">
    <text evidence="2 9">Belongs to the GSP I family.</text>
</comment>
<comment type="subcellular location">
    <subcellularLocation>
        <location evidence="1 9">Cell inner membrane</location>
        <topology evidence="1 9">Single-pass membrane protein</topology>
    </subcellularLocation>
</comment>
<evidence type="ECO:0000256" key="1">
    <source>
        <dbReference type="ARBA" id="ARBA00004377"/>
    </source>
</evidence>
<dbReference type="PANTHER" id="PTHR38779:SF2">
    <property type="entry name" value="TYPE II SECRETION SYSTEM PROTEIN I-RELATED"/>
    <property type="match status" value="1"/>
</dbReference>
<dbReference type="GO" id="GO:0015628">
    <property type="term" value="P:protein secretion by the type II secretion system"/>
    <property type="evidence" value="ECO:0007669"/>
    <property type="project" value="UniProtKB-UniRule"/>
</dbReference>
<evidence type="ECO:0000256" key="6">
    <source>
        <dbReference type="ARBA" id="ARBA00022692"/>
    </source>
</evidence>
<dbReference type="NCBIfam" id="TIGR01707">
    <property type="entry name" value="gspI"/>
    <property type="match status" value="1"/>
</dbReference>
<keyword evidence="12" id="KW-1185">Reference proteome</keyword>
<dbReference type="PANTHER" id="PTHR38779">
    <property type="entry name" value="TYPE II SECRETION SYSTEM PROTEIN I-RELATED"/>
    <property type="match status" value="1"/>
</dbReference>
<evidence type="ECO:0000313" key="11">
    <source>
        <dbReference type="EMBL" id="MBB3764898.1"/>
    </source>
</evidence>
<evidence type="ECO:0000256" key="9">
    <source>
        <dbReference type="RuleBase" id="RU368030"/>
    </source>
</evidence>
<comment type="caution">
    <text evidence="11">The sequence shown here is derived from an EMBL/GenBank/DDBJ whole genome shotgun (WGS) entry which is preliminary data.</text>
</comment>
<dbReference type="Proteomes" id="UP000578569">
    <property type="component" value="Unassembled WGS sequence"/>
</dbReference>
<dbReference type="InterPro" id="IPR045584">
    <property type="entry name" value="Pilin-like"/>
</dbReference>
<dbReference type="NCBIfam" id="TIGR02532">
    <property type="entry name" value="IV_pilin_GFxxxE"/>
    <property type="match status" value="1"/>
</dbReference>
<evidence type="ECO:0000256" key="2">
    <source>
        <dbReference type="ARBA" id="ARBA00008358"/>
    </source>
</evidence>
<accession>A0A839Z2X4</accession>
<protein>
    <recommendedName>
        <fullName evidence="9">Type II secretion system protein I</fullName>
        <shortName evidence="9">T2SS minor pseudopilin I</shortName>
    </recommendedName>
</protein>
<comment type="subunit">
    <text evidence="9">Type II secretion is composed of four main components: the outer membrane complex, the inner membrane complex, the cytoplasmic secretion ATPase and the periplasm-spanning pseudopilus.</text>
</comment>
<dbReference type="InterPro" id="IPR010052">
    <property type="entry name" value="T2SS_protein-GspI"/>
</dbReference>
<dbReference type="InterPro" id="IPR003413">
    <property type="entry name" value="T2SS_GspI_C"/>
</dbReference>
<feature type="domain" description="Type II secretion system protein GspI C-terminal" evidence="10">
    <location>
        <begin position="39"/>
        <end position="105"/>
    </location>
</feature>